<feature type="compositionally biased region" description="Acidic residues" evidence="1">
    <location>
        <begin position="64"/>
        <end position="74"/>
    </location>
</feature>
<evidence type="ECO:0000313" key="2">
    <source>
        <dbReference type="EMBL" id="KAK7473355.1"/>
    </source>
</evidence>
<proteinExistence type="predicted"/>
<dbReference type="EMBL" id="JACVVK020000473">
    <property type="protein sequence ID" value="KAK7473355.1"/>
    <property type="molecule type" value="Genomic_DNA"/>
</dbReference>
<comment type="caution">
    <text evidence="2">The sequence shown here is derived from an EMBL/GenBank/DDBJ whole genome shotgun (WGS) entry which is preliminary data.</text>
</comment>
<evidence type="ECO:0000256" key="1">
    <source>
        <dbReference type="SAM" id="MobiDB-lite"/>
    </source>
</evidence>
<dbReference type="AlphaFoldDB" id="A0ABD0JES3"/>
<evidence type="ECO:0000313" key="3">
    <source>
        <dbReference type="Proteomes" id="UP001519460"/>
    </source>
</evidence>
<sequence length="74" mass="8061">MHPSEVDSKYPGVPIKKRNILKDILSRIENTAPQVAQWNTAPMLPPRRAPPPPVAPPDDSGSSDGDDWGSEFGQ</sequence>
<dbReference type="Proteomes" id="UP001519460">
    <property type="component" value="Unassembled WGS sequence"/>
</dbReference>
<gene>
    <name evidence="2" type="ORF">BaRGS_00035403</name>
</gene>
<organism evidence="2 3">
    <name type="scientific">Batillaria attramentaria</name>
    <dbReference type="NCBI Taxonomy" id="370345"/>
    <lineage>
        <taxon>Eukaryota</taxon>
        <taxon>Metazoa</taxon>
        <taxon>Spiralia</taxon>
        <taxon>Lophotrochozoa</taxon>
        <taxon>Mollusca</taxon>
        <taxon>Gastropoda</taxon>
        <taxon>Caenogastropoda</taxon>
        <taxon>Sorbeoconcha</taxon>
        <taxon>Cerithioidea</taxon>
        <taxon>Batillariidae</taxon>
        <taxon>Batillaria</taxon>
    </lineage>
</organism>
<reference evidence="2 3" key="1">
    <citation type="journal article" date="2023" name="Sci. Data">
        <title>Genome assembly of the Korean intertidal mud-creeper Batillaria attramentaria.</title>
        <authorList>
            <person name="Patra A.K."/>
            <person name="Ho P.T."/>
            <person name="Jun S."/>
            <person name="Lee S.J."/>
            <person name="Kim Y."/>
            <person name="Won Y.J."/>
        </authorList>
    </citation>
    <scope>NUCLEOTIDE SEQUENCE [LARGE SCALE GENOMIC DNA]</scope>
    <source>
        <strain evidence="2">Wonlab-2016</strain>
    </source>
</reference>
<protein>
    <submittedName>
        <fullName evidence="2">Uncharacterized protein</fullName>
    </submittedName>
</protein>
<accession>A0ABD0JES3</accession>
<feature type="region of interest" description="Disordered" evidence="1">
    <location>
        <begin position="32"/>
        <end position="74"/>
    </location>
</feature>
<name>A0ABD0JES3_9CAEN</name>
<feature type="compositionally biased region" description="Pro residues" evidence="1">
    <location>
        <begin position="43"/>
        <end position="56"/>
    </location>
</feature>
<keyword evidence="3" id="KW-1185">Reference proteome</keyword>